<proteinExistence type="predicted"/>
<dbReference type="Proteomes" id="UP001218895">
    <property type="component" value="Chromosome"/>
</dbReference>
<feature type="domain" description="Roadblock/LAMTOR2" evidence="1">
    <location>
        <begin position="2"/>
        <end position="91"/>
    </location>
</feature>
<dbReference type="KEGG" id="manq:L1994_11485"/>
<dbReference type="GO" id="GO:0005085">
    <property type="term" value="F:guanyl-nucleotide exchange factor activity"/>
    <property type="evidence" value="ECO:0007669"/>
    <property type="project" value="InterPro"/>
</dbReference>
<dbReference type="EMBL" id="CP091092">
    <property type="protein sequence ID" value="WFN36739.1"/>
    <property type="molecule type" value="Genomic_DNA"/>
</dbReference>
<protein>
    <submittedName>
        <fullName evidence="2">Roadblock/LC7 domain-containing protein</fullName>
    </submittedName>
</protein>
<sequence>MLKQVLNEFLQINGVTAAVVAGRDGFVIESAVSGDVDVEALGAMASTGLGTSEAMSRELGKEMMNQIIVELEEGPILISPLSEDELIAIVAERGVNVGLLRYELKKNRDRITAAL</sequence>
<dbReference type="InterPro" id="IPR004942">
    <property type="entry name" value="Roadblock/LAMTOR2_dom"/>
</dbReference>
<dbReference type="PANTHER" id="PTHR13323">
    <property type="entry name" value="LATE ENDOSOMAL/LYSOSOMAL MP1 INTERACTING PROTEIN"/>
    <property type="match status" value="1"/>
</dbReference>
<dbReference type="SMART" id="SM00960">
    <property type="entry name" value="Robl_LC7"/>
    <property type="match status" value="1"/>
</dbReference>
<dbReference type="Pfam" id="PF03259">
    <property type="entry name" value="Robl_LC7"/>
    <property type="match status" value="1"/>
</dbReference>
<organism evidence="2 3">
    <name type="scientific">Methanomicrobium antiquum</name>
    <dbReference type="NCBI Taxonomy" id="487686"/>
    <lineage>
        <taxon>Archaea</taxon>
        <taxon>Methanobacteriati</taxon>
        <taxon>Methanobacteriota</taxon>
        <taxon>Stenosarchaea group</taxon>
        <taxon>Methanomicrobia</taxon>
        <taxon>Methanomicrobiales</taxon>
        <taxon>Methanomicrobiaceae</taxon>
        <taxon>Methanomicrobium</taxon>
    </lineage>
</organism>
<dbReference type="GO" id="GO:0032008">
    <property type="term" value="P:positive regulation of TOR signaling"/>
    <property type="evidence" value="ECO:0007669"/>
    <property type="project" value="InterPro"/>
</dbReference>
<dbReference type="GO" id="GO:0060090">
    <property type="term" value="F:molecular adaptor activity"/>
    <property type="evidence" value="ECO:0007669"/>
    <property type="project" value="InterPro"/>
</dbReference>
<evidence type="ECO:0000313" key="2">
    <source>
        <dbReference type="EMBL" id="WFN36739.1"/>
    </source>
</evidence>
<dbReference type="AlphaFoldDB" id="A0AAF0FXA8"/>
<dbReference type="GeneID" id="79951032"/>
<name>A0AAF0FXA8_9EURY</name>
<gene>
    <name evidence="2" type="ORF">L1994_11485</name>
</gene>
<dbReference type="InterPro" id="IPR037587">
    <property type="entry name" value="LAMTOR2-like"/>
</dbReference>
<dbReference type="RefSeq" id="WP_278099576.1">
    <property type="nucleotide sequence ID" value="NZ_CP091092.1"/>
</dbReference>
<reference evidence="2" key="1">
    <citation type="submission" date="2022-01" db="EMBL/GenBank/DDBJ databases">
        <title>Complete genome of Methanomicrobium antiquum DSM 21220.</title>
        <authorList>
            <person name="Chen S.-C."/>
            <person name="You Y.-T."/>
            <person name="Zhou Y.-Z."/>
            <person name="Lai M.-C."/>
        </authorList>
    </citation>
    <scope>NUCLEOTIDE SEQUENCE</scope>
    <source>
        <strain evidence="2">DSM 21220</strain>
    </source>
</reference>
<accession>A0AAF0FXA8</accession>
<dbReference type="SUPFAM" id="SSF103196">
    <property type="entry name" value="Roadblock/LC7 domain"/>
    <property type="match status" value="1"/>
</dbReference>
<keyword evidence="3" id="KW-1185">Reference proteome</keyword>
<evidence type="ECO:0000259" key="1">
    <source>
        <dbReference type="SMART" id="SM00960"/>
    </source>
</evidence>
<dbReference type="Gene3D" id="3.30.450.30">
    <property type="entry name" value="Dynein light chain 2a, cytoplasmic"/>
    <property type="match status" value="1"/>
</dbReference>
<evidence type="ECO:0000313" key="3">
    <source>
        <dbReference type="Proteomes" id="UP001218895"/>
    </source>
</evidence>